<reference evidence="1 2" key="1">
    <citation type="submission" date="2024-04" db="EMBL/GenBank/DDBJ databases">
        <authorList>
            <person name="Fracassetti M."/>
        </authorList>
    </citation>
    <scope>NUCLEOTIDE SEQUENCE [LARGE SCALE GENOMIC DNA]</scope>
</reference>
<evidence type="ECO:0000313" key="2">
    <source>
        <dbReference type="Proteomes" id="UP001497516"/>
    </source>
</evidence>
<proteinExistence type="predicted"/>
<sequence length="138" mass="15482">MGPPQEPLHLGSVMATTFSRIFGRPRVYTKHLGPHHHQTCRVIWDGPHPLHGGPDPDLPDGDTPSYDIGSNRARHRVHQWPPSFCHISTRGEGGTRARASSESSTTTMTLCLSWGFFIIIQSMTIFSHYRLRGTSHYP</sequence>
<dbReference type="AlphaFoldDB" id="A0AAV2E568"/>
<keyword evidence="2" id="KW-1185">Reference proteome</keyword>
<accession>A0AAV2E568</accession>
<gene>
    <name evidence="1" type="ORF">LTRI10_LOCUS22399</name>
</gene>
<protein>
    <submittedName>
        <fullName evidence="1">Uncharacterized protein</fullName>
    </submittedName>
</protein>
<evidence type="ECO:0000313" key="1">
    <source>
        <dbReference type="EMBL" id="CAL1380987.1"/>
    </source>
</evidence>
<organism evidence="1 2">
    <name type="scientific">Linum trigynum</name>
    <dbReference type="NCBI Taxonomy" id="586398"/>
    <lineage>
        <taxon>Eukaryota</taxon>
        <taxon>Viridiplantae</taxon>
        <taxon>Streptophyta</taxon>
        <taxon>Embryophyta</taxon>
        <taxon>Tracheophyta</taxon>
        <taxon>Spermatophyta</taxon>
        <taxon>Magnoliopsida</taxon>
        <taxon>eudicotyledons</taxon>
        <taxon>Gunneridae</taxon>
        <taxon>Pentapetalae</taxon>
        <taxon>rosids</taxon>
        <taxon>fabids</taxon>
        <taxon>Malpighiales</taxon>
        <taxon>Linaceae</taxon>
        <taxon>Linum</taxon>
    </lineage>
</organism>
<dbReference type="Proteomes" id="UP001497516">
    <property type="component" value="Chromosome 4"/>
</dbReference>
<name>A0AAV2E568_9ROSI</name>
<dbReference type="EMBL" id="OZ034817">
    <property type="protein sequence ID" value="CAL1380987.1"/>
    <property type="molecule type" value="Genomic_DNA"/>
</dbReference>